<feature type="transmembrane region" description="Helical" evidence="1">
    <location>
        <begin position="105"/>
        <end position="124"/>
    </location>
</feature>
<organism evidence="2 3">
    <name type="scientific">Ectopseudomonas toyotomiensis</name>
    <dbReference type="NCBI Taxonomy" id="554344"/>
    <lineage>
        <taxon>Bacteria</taxon>
        <taxon>Pseudomonadati</taxon>
        <taxon>Pseudomonadota</taxon>
        <taxon>Gammaproteobacteria</taxon>
        <taxon>Pseudomonadales</taxon>
        <taxon>Pseudomonadaceae</taxon>
        <taxon>Ectopseudomonas</taxon>
    </lineage>
</organism>
<feature type="transmembrane region" description="Helical" evidence="1">
    <location>
        <begin position="38"/>
        <end position="59"/>
    </location>
</feature>
<feature type="transmembrane region" description="Helical" evidence="1">
    <location>
        <begin position="345"/>
        <end position="362"/>
    </location>
</feature>
<keyword evidence="1" id="KW-1133">Transmembrane helix</keyword>
<accession>A0AA42LF11</accession>
<feature type="transmembrane region" description="Helical" evidence="1">
    <location>
        <begin position="294"/>
        <end position="315"/>
    </location>
</feature>
<protein>
    <submittedName>
        <fullName evidence="2">Uncharacterized protein</fullName>
    </submittedName>
</protein>
<dbReference type="PROSITE" id="PS51257">
    <property type="entry name" value="PROKAR_LIPOPROTEIN"/>
    <property type="match status" value="1"/>
</dbReference>
<evidence type="ECO:0000256" key="1">
    <source>
        <dbReference type="SAM" id="Phobius"/>
    </source>
</evidence>
<evidence type="ECO:0000313" key="3">
    <source>
        <dbReference type="Proteomes" id="UP001161137"/>
    </source>
</evidence>
<name>A0AA42LF11_9GAMM</name>
<reference evidence="2" key="1">
    <citation type="submission" date="2022-09" db="EMBL/GenBank/DDBJ databases">
        <title>Intensive care unit water sources are persistently colonized with multi-drug resistant bacteria and are the site of extensive horizontal gene transfer of antibiotic resistance genes.</title>
        <authorList>
            <person name="Diorio-Toth L."/>
        </authorList>
    </citation>
    <scope>NUCLEOTIDE SEQUENCE</scope>
    <source>
        <strain evidence="2">GD03863</strain>
    </source>
</reference>
<proteinExistence type="predicted"/>
<feature type="transmembrane region" description="Helical" evidence="1">
    <location>
        <begin position="80"/>
        <end position="99"/>
    </location>
</feature>
<feature type="transmembrane region" description="Helical" evidence="1">
    <location>
        <begin position="234"/>
        <end position="252"/>
    </location>
</feature>
<feature type="transmembrane region" description="Helical" evidence="1">
    <location>
        <begin position="264"/>
        <end position="288"/>
    </location>
</feature>
<feature type="transmembrane region" description="Helical" evidence="1">
    <location>
        <begin position="158"/>
        <end position="178"/>
    </location>
</feature>
<keyword evidence="1" id="KW-0472">Membrane</keyword>
<sequence length="370" mass="41992">MNVLFSKKVLAFLLLILSSLGFSCSLLLVRVVGNKADLAYLIDFQSILVILSFILQFGFRACLRYEYFCNHKLLVARAESLLIFFLAAMSCCSLVLSFFSSNYFFATSALLAVLTLRQGLAVAAQNLREQAKYAVCVFVLCCSGVVLVFLPFDAWLKDLIFEILSAGVLVLMTCLGRFKVHDLIKKSWIFYYFFLRSQGFQLGSGLGYFFGFILAQTVVSNYASSSVIESYADVQLIAGVVSLFAGKFVMLIEGRFYEKGANNFFIFALLLFLCGGVSLLISFGLWLYHEVDFWLLYFMCSILLSRFLIGFLVQYVERRNSVFYLFLVMVLMLQLVLYFFEGSIFMQYTVSVLVVVAGLYFMSKGYGYER</sequence>
<keyword evidence="1" id="KW-0812">Transmembrane</keyword>
<comment type="caution">
    <text evidence="2">The sequence shown here is derived from an EMBL/GenBank/DDBJ whole genome shotgun (WGS) entry which is preliminary data.</text>
</comment>
<evidence type="ECO:0000313" key="2">
    <source>
        <dbReference type="EMBL" id="MDH0703141.1"/>
    </source>
</evidence>
<feature type="transmembrane region" description="Helical" evidence="1">
    <location>
        <begin position="322"/>
        <end position="339"/>
    </location>
</feature>
<dbReference type="RefSeq" id="WP_196460844.1">
    <property type="nucleotide sequence ID" value="NZ_JACFYY010000018.1"/>
</dbReference>
<dbReference type="AlphaFoldDB" id="A0AA42LF11"/>
<gene>
    <name evidence="2" type="ORF">N5D41_16785</name>
</gene>
<dbReference type="EMBL" id="JAOCDH010000019">
    <property type="protein sequence ID" value="MDH0703141.1"/>
    <property type="molecule type" value="Genomic_DNA"/>
</dbReference>
<dbReference type="Proteomes" id="UP001161137">
    <property type="component" value="Unassembled WGS sequence"/>
</dbReference>
<feature type="transmembrane region" description="Helical" evidence="1">
    <location>
        <begin position="131"/>
        <end position="152"/>
    </location>
</feature>
<feature type="transmembrane region" description="Helical" evidence="1">
    <location>
        <begin position="190"/>
        <end position="214"/>
    </location>
</feature>